<dbReference type="InterPro" id="IPR008978">
    <property type="entry name" value="HSP20-like_chaperone"/>
</dbReference>
<proteinExistence type="inferred from homology"/>
<evidence type="ECO:0000256" key="1">
    <source>
        <dbReference type="PROSITE-ProRule" id="PRU00285"/>
    </source>
</evidence>
<comment type="similarity">
    <text evidence="1 2">Belongs to the small heat shock protein (HSP20) family.</text>
</comment>
<feature type="domain" description="SHSP" evidence="3">
    <location>
        <begin position="171"/>
        <end position="264"/>
    </location>
</feature>
<dbReference type="PANTHER" id="PTHR45640">
    <property type="entry name" value="HEAT SHOCK PROTEIN HSP-12.2-RELATED"/>
    <property type="match status" value="1"/>
</dbReference>
<evidence type="ECO:0000313" key="5">
    <source>
        <dbReference type="Proteomes" id="UP001626550"/>
    </source>
</evidence>
<dbReference type="EMBL" id="JBJKFK010000711">
    <property type="protein sequence ID" value="KAL3315595.1"/>
    <property type="molecule type" value="Genomic_DNA"/>
</dbReference>
<dbReference type="SUPFAM" id="SSF49764">
    <property type="entry name" value="HSP20-like chaperones"/>
    <property type="match status" value="2"/>
</dbReference>
<sequence>MYNQDSGNPQDDRWYNDMRRSFDERKAQWDADMQKMRSDFFTNSHGPQHYTAPIPSFPADRPPVETSYVRSPTDNRIRFMLRFHLPPQIGQNNLQLSVKDDVLTVTGRSEESANMTSHSSEVQRSITLPKGVLEHQITAVLTVDHVLVIECPIEGETPTKSSVRLSTEPVQLYHPAVTDSLGVTRTDSFDVRVPLGEGYEPNEVEVRLMGNRLYINAMHEERRPSSRAFREFSKEFDVPNFIDPDSIKAEIYKGVLRISAAPFS</sequence>
<dbReference type="InterPro" id="IPR002068">
    <property type="entry name" value="A-crystallin/Hsp20_dom"/>
</dbReference>
<feature type="domain" description="SHSP" evidence="3">
    <location>
        <begin position="59"/>
        <end position="168"/>
    </location>
</feature>
<dbReference type="Gene3D" id="2.60.40.790">
    <property type="match status" value="2"/>
</dbReference>
<dbReference type="InterPro" id="IPR001436">
    <property type="entry name" value="Alpha-crystallin/sHSP_animal"/>
</dbReference>
<dbReference type="AlphaFoldDB" id="A0ABD2Q7S2"/>
<keyword evidence="5" id="KW-1185">Reference proteome</keyword>
<dbReference type="PROSITE" id="PS01031">
    <property type="entry name" value="SHSP"/>
    <property type="match status" value="2"/>
</dbReference>
<evidence type="ECO:0000259" key="3">
    <source>
        <dbReference type="PROSITE" id="PS01031"/>
    </source>
</evidence>
<name>A0ABD2Q7S2_9PLAT</name>
<dbReference type="Pfam" id="PF00011">
    <property type="entry name" value="HSP20"/>
    <property type="match status" value="2"/>
</dbReference>
<evidence type="ECO:0000313" key="4">
    <source>
        <dbReference type="EMBL" id="KAL3315595.1"/>
    </source>
</evidence>
<comment type="caution">
    <text evidence="4">The sequence shown here is derived from an EMBL/GenBank/DDBJ whole genome shotgun (WGS) entry which is preliminary data.</text>
</comment>
<organism evidence="4 5">
    <name type="scientific">Cichlidogyrus casuarinus</name>
    <dbReference type="NCBI Taxonomy" id="1844966"/>
    <lineage>
        <taxon>Eukaryota</taxon>
        <taxon>Metazoa</taxon>
        <taxon>Spiralia</taxon>
        <taxon>Lophotrochozoa</taxon>
        <taxon>Platyhelminthes</taxon>
        <taxon>Monogenea</taxon>
        <taxon>Monopisthocotylea</taxon>
        <taxon>Dactylogyridea</taxon>
        <taxon>Ancyrocephalidae</taxon>
        <taxon>Cichlidogyrus</taxon>
    </lineage>
</organism>
<dbReference type="PANTHER" id="PTHR45640:SF26">
    <property type="entry name" value="RE23625P"/>
    <property type="match status" value="1"/>
</dbReference>
<reference evidence="4 5" key="1">
    <citation type="submission" date="2024-11" db="EMBL/GenBank/DDBJ databases">
        <title>Adaptive evolution of stress response genes in parasites aligns with host niche diversity.</title>
        <authorList>
            <person name="Hahn C."/>
            <person name="Resl P."/>
        </authorList>
    </citation>
    <scope>NUCLEOTIDE SEQUENCE [LARGE SCALE GENOMIC DNA]</scope>
    <source>
        <strain evidence="4">EGGRZ-B1_66</strain>
        <tissue evidence="4">Body</tissue>
    </source>
</reference>
<protein>
    <recommendedName>
        <fullName evidence="3">SHSP domain-containing protein</fullName>
    </recommendedName>
</protein>
<accession>A0ABD2Q7S2</accession>
<dbReference type="Proteomes" id="UP001626550">
    <property type="component" value="Unassembled WGS sequence"/>
</dbReference>
<evidence type="ECO:0000256" key="2">
    <source>
        <dbReference type="RuleBase" id="RU003616"/>
    </source>
</evidence>
<gene>
    <name evidence="4" type="ORF">Ciccas_005768</name>
</gene>
<dbReference type="CDD" id="cd00298">
    <property type="entry name" value="ACD_sHsps_p23-like"/>
    <property type="match status" value="2"/>
</dbReference>